<evidence type="ECO:0000313" key="1">
    <source>
        <dbReference type="EMBL" id="AAP77346.1"/>
    </source>
</evidence>
<dbReference type="AlphaFoldDB" id="Q7VI59"/>
<evidence type="ECO:0000313" key="2">
    <source>
        <dbReference type="Proteomes" id="UP000002495"/>
    </source>
</evidence>
<proteinExistence type="predicted"/>
<dbReference type="STRING" id="235279.HH_0749"/>
<sequence>MKKQSLSAVMAAKGMKLRTWAKSKGLSEKDIGLLNQISYGLTKGKRGRAKELREMLEADGFK</sequence>
<dbReference type="Proteomes" id="UP000002495">
    <property type="component" value="Chromosome"/>
</dbReference>
<dbReference type="KEGG" id="hhe:HH_0749"/>
<dbReference type="RefSeq" id="WP_011115591.1">
    <property type="nucleotide sequence ID" value="NC_004917.1"/>
</dbReference>
<keyword evidence="2" id="KW-1185">Reference proteome</keyword>
<dbReference type="HOGENOM" id="CLU_2877342_0_0_7"/>
<protein>
    <submittedName>
        <fullName evidence="1">Uncharacterized protein</fullName>
    </submittedName>
</protein>
<dbReference type="EMBL" id="AE017125">
    <property type="protein sequence ID" value="AAP77346.1"/>
    <property type="molecule type" value="Genomic_DNA"/>
</dbReference>
<dbReference type="OrthoDB" id="5327333at2"/>
<organism evidence="1 2">
    <name type="scientific">Helicobacter hepaticus (strain ATCC 51449 / 3B1)</name>
    <dbReference type="NCBI Taxonomy" id="235279"/>
    <lineage>
        <taxon>Bacteria</taxon>
        <taxon>Pseudomonadati</taxon>
        <taxon>Campylobacterota</taxon>
        <taxon>Epsilonproteobacteria</taxon>
        <taxon>Campylobacterales</taxon>
        <taxon>Helicobacteraceae</taxon>
        <taxon>Helicobacter</taxon>
    </lineage>
</organism>
<reference evidence="1 2" key="1">
    <citation type="journal article" date="2003" name="Proc. Natl. Acad. Sci. U.S.A.">
        <title>The complete genome sequence of the carcinogenic bacterium Helicobacter hepaticus.</title>
        <authorList>
            <person name="Suerbaum S."/>
            <person name="Josenhans C."/>
            <person name="Sterzenbach T."/>
            <person name="Drescher B."/>
            <person name="Brandt P."/>
            <person name="Bell M."/>
            <person name="Droege M."/>
            <person name="Fartmann B."/>
            <person name="Fischer H.-P."/>
            <person name="Ge Z."/>
            <person name="Hoerster A."/>
            <person name="Holland R."/>
            <person name="Klein K."/>
            <person name="Koenig J."/>
            <person name="Macko L."/>
            <person name="Mendz G.L."/>
            <person name="Nyakatura G."/>
            <person name="Schauer D.B."/>
            <person name="Shen Z."/>
            <person name="Weber J."/>
            <person name="Frosch M."/>
            <person name="Fox J.G."/>
        </authorList>
    </citation>
    <scope>NUCLEOTIDE SEQUENCE [LARGE SCALE GENOMIC DNA]</scope>
    <source>
        <strain evidence="2">ATCC 51449 / 3B1</strain>
    </source>
</reference>
<accession>Q7VI59</accession>
<name>Q7VI59_HELHP</name>
<gene>
    <name evidence="1" type="ordered locus">HH_0749</name>
</gene>